<reference evidence="1 2" key="1">
    <citation type="submission" date="2017-07" db="EMBL/GenBank/DDBJ databases">
        <title>Amycolatopsis thailandensis Genome sequencing and assembly.</title>
        <authorList>
            <person name="Kaur N."/>
            <person name="Mayilraj S."/>
        </authorList>
    </citation>
    <scope>NUCLEOTIDE SEQUENCE [LARGE SCALE GENOMIC DNA]</scope>
    <source>
        <strain evidence="1 2">JCM 16380</strain>
    </source>
</reference>
<protein>
    <submittedName>
        <fullName evidence="1">Uncharacterized protein</fullName>
    </submittedName>
</protein>
<evidence type="ECO:0000313" key="2">
    <source>
        <dbReference type="Proteomes" id="UP000215223"/>
    </source>
</evidence>
<sequence length="411" mass="45785">MVIAYGTGQNFNAGIVCTDDELPFPYPYVLVKVTTWVNMQVEEELPTLEVHYPDMPPVQLDRDTMTTWRQLASFLGQPIPFFPPLLRRRDLLEQWRPGAVSAVALPVVPDHDVAALYTTAAMENDPNSVVARTLIDLGHARLGASIRHTEAAVAEIEKLDVDYCLTIAARPATVIDRGYDDRRVPEQDRRAAWMDLFHRTDELAAECVDIGYVLDSCRCFPYTHIASFHNDELQRFRDDLGHSVVHEWLATLQPSLRTAGHQRIEDRRSTDRFRYLEDPATGAPVVEQTSAYGLGVTRVVTLIPERLPTTDDLAVVILEGTAWVRTTSGTLYLMPVPEHVSGHAWGYGGTGPGALAATIETLLEDITAPGKRHELGTAISSLTKHATGDGIMLDRATLIAAKRKPIRWDRY</sequence>
<organism evidence="1 2">
    <name type="scientific">Amycolatopsis thailandensis</name>
    <dbReference type="NCBI Taxonomy" id="589330"/>
    <lineage>
        <taxon>Bacteria</taxon>
        <taxon>Bacillati</taxon>
        <taxon>Actinomycetota</taxon>
        <taxon>Actinomycetes</taxon>
        <taxon>Pseudonocardiales</taxon>
        <taxon>Pseudonocardiaceae</taxon>
        <taxon>Amycolatopsis</taxon>
    </lineage>
</organism>
<gene>
    <name evidence="1" type="ORF">CFP71_27795</name>
</gene>
<name>A0A229RUA7_9PSEU</name>
<comment type="caution">
    <text evidence="1">The sequence shown here is derived from an EMBL/GenBank/DDBJ whole genome shotgun (WGS) entry which is preliminary data.</text>
</comment>
<dbReference type="AlphaFoldDB" id="A0A229RUA7"/>
<dbReference type="Proteomes" id="UP000215223">
    <property type="component" value="Unassembled WGS sequence"/>
</dbReference>
<accession>A0A229RUA7</accession>
<keyword evidence="2" id="KW-1185">Reference proteome</keyword>
<proteinExistence type="predicted"/>
<evidence type="ECO:0000313" key="1">
    <source>
        <dbReference type="EMBL" id="OXM50240.1"/>
    </source>
</evidence>
<dbReference type="EMBL" id="NMQT01000102">
    <property type="protein sequence ID" value="OXM50240.1"/>
    <property type="molecule type" value="Genomic_DNA"/>
</dbReference>